<feature type="non-terminal residue" evidence="4">
    <location>
        <position position="1"/>
    </location>
</feature>
<dbReference type="Pfam" id="PF00400">
    <property type="entry name" value="WD40"/>
    <property type="match status" value="2"/>
</dbReference>
<dbReference type="InterPro" id="IPR051350">
    <property type="entry name" value="WD_repeat-ST_regulator"/>
</dbReference>
<dbReference type="PANTHER" id="PTHR22838">
    <property type="entry name" value="WD REPEAT PROTEIN 26-RELATED"/>
    <property type="match status" value="1"/>
</dbReference>
<name>A0A392NKU6_9FABA</name>
<keyword evidence="2" id="KW-0677">Repeat</keyword>
<keyword evidence="5" id="KW-1185">Reference proteome</keyword>
<dbReference type="AlphaFoldDB" id="A0A392NKU6"/>
<feature type="repeat" description="WD" evidence="3">
    <location>
        <begin position="146"/>
        <end position="181"/>
    </location>
</feature>
<evidence type="ECO:0000313" key="4">
    <source>
        <dbReference type="EMBL" id="MCI00508.1"/>
    </source>
</evidence>
<keyword evidence="1 3" id="KW-0853">WD repeat</keyword>
<accession>A0A392NKU6</accession>
<dbReference type="PROSITE" id="PS50082">
    <property type="entry name" value="WD_REPEATS_2"/>
    <property type="match status" value="1"/>
</dbReference>
<feature type="non-terminal residue" evidence="4">
    <location>
        <position position="204"/>
    </location>
</feature>
<evidence type="ECO:0000256" key="3">
    <source>
        <dbReference type="PROSITE-ProRule" id="PRU00221"/>
    </source>
</evidence>
<evidence type="ECO:0000256" key="2">
    <source>
        <dbReference type="ARBA" id="ARBA00022737"/>
    </source>
</evidence>
<evidence type="ECO:0000313" key="5">
    <source>
        <dbReference type="Proteomes" id="UP000265520"/>
    </source>
</evidence>
<dbReference type="InterPro" id="IPR001680">
    <property type="entry name" value="WD40_rpt"/>
</dbReference>
<comment type="caution">
    <text evidence="4">The sequence shown here is derived from an EMBL/GenBank/DDBJ whole genome shotgun (WGS) entry which is preliminary data.</text>
</comment>
<dbReference type="PROSITE" id="PS50294">
    <property type="entry name" value="WD_REPEATS_REGION"/>
    <property type="match status" value="1"/>
</dbReference>
<dbReference type="SUPFAM" id="SSF50978">
    <property type="entry name" value="WD40 repeat-like"/>
    <property type="match status" value="1"/>
</dbReference>
<reference evidence="4 5" key="1">
    <citation type="journal article" date="2018" name="Front. Plant Sci.">
        <title>Red Clover (Trifolium pratense) and Zigzag Clover (T. medium) - A Picture of Genomic Similarities and Differences.</title>
        <authorList>
            <person name="Dluhosova J."/>
            <person name="Istvanek J."/>
            <person name="Nedelnik J."/>
            <person name="Repkova J."/>
        </authorList>
    </citation>
    <scope>NUCLEOTIDE SEQUENCE [LARGE SCALE GENOMIC DNA]</scope>
    <source>
        <strain evidence="5">cv. 10/8</strain>
        <tissue evidence="4">Leaf</tissue>
    </source>
</reference>
<dbReference type="Gene3D" id="2.130.10.10">
    <property type="entry name" value="YVTN repeat-like/Quinoprotein amine dehydrogenase"/>
    <property type="match status" value="2"/>
</dbReference>
<sequence>DRSICMWELDGNEVESWKGQKTLKISDLEITGDGKHILSICKENAILFFNKETKDERFIEEDQIITSFSLSKDSRFLLVNLLNQEIHLWNIQGDPKLVGKYKSHRRSRFVIRSCFGGVKQSFISSGSEDSQVYIWHRNSGDLVDALPGHSGAVNCVSWNPANPHMLASASDDRTVRIWGLKCLDVKYPNAYSNGNNHHCNGGEL</sequence>
<dbReference type="Proteomes" id="UP000265520">
    <property type="component" value="Unassembled WGS sequence"/>
</dbReference>
<proteinExistence type="predicted"/>
<dbReference type="InterPro" id="IPR015943">
    <property type="entry name" value="WD40/YVTN_repeat-like_dom_sf"/>
</dbReference>
<protein>
    <submittedName>
        <fullName evidence="4">WD repeat-containing protein 26-like</fullName>
    </submittedName>
</protein>
<gene>
    <name evidence="4" type="ORF">A2U01_0021527</name>
</gene>
<dbReference type="SMART" id="SM00320">
    <property type="entry name" value="WD40"/>
    <property type="match status" value="4"/>
</dbReference>
<dbReference type="InterPro" id="IPR036322">
    <property type="entry name" value="WD40_repeat_dom_sf"/>
</dbReference>
<organism evidence="4 5">
    <name type="scientific">Trifolium medium</name>
    <dbReference type="NCBI Taxonomy" id="97028"/>
    <lineage>
        <taxon>Eukaryota</taxon>
        <taxon>Viridiplantae</taxon>
        <taxon>Streptophyta</taxon>
        <taxon>Embryophyta</taxon>
        <taxon>Tracheophyta</taxon>
        <taxon>Spermatophyta</taxon>
        <taxon>Magnoliopsida</taxon>
        <taxon>eudicotyledons</taxon>
        <taxon>Gunneridae</taxon>
        <taxon>Pentapetalae</taxon>
        <taxon>rosids</taxon>
        <taxon>fabids</taxon>
        <taxon>Fabales</taxon>
        <taxon>Fabaceae</taxon>
        <taxon>Papilionoideae</taxon>
        <taxon>50 kb inversion clade</taxon>
        <taxon>NPAAA clade</taxon>
        <taxon>Hologalegina</taxon>
        <taxon>IRL clade</taxon>
        <taxon>Trifolieae</taxon>
        <taxon>Trifolium</taxon>
    </lineage>
</organism>
<dbReference type="PANTHER" id="PTHR22838:SF25">
    <property type="entry name" value="TRANSCRIPTION FACTOR INTERACTOR AND REGULATOR LISH FAMILY-RELATED"/>
    <property type="match status" value="1"/>
</dbReference>
<dbReference type="EMBL" id="LXQA010043431">
    <property type="protein sequence ID" value="MCI00508.1"/>
    <property type="molecule type" value="Genomic_DNA"/>
</dbReference>
<evidence type="ECO:0000256" key="1">
    <source>
        <dbReference type="ARBA" id="ARBA00022574"/>
    </source>
</evidence>